<dbReference type="InterPro" id="IPR056972">
    <property type="entry name" value="RHH_dom-containing"/>
</dbReference>
<sequence>MRTPRPRTASDIAAGAATILVPIKMRPDLRKRFRVRAVERDMTYAQLIESWLDEEDRKLERARQRQAHPFHRPSPEAAAL</sequence>
<dbReference type="SUPFAM" id="SSF47598">
    <property type="entry name" value="Ribbon-helix-helix"/>
    <property type="match status" value="1"/>
</dbReference>
<dbReference type="GO" id="GO:0006355">
    <property type="term" value="P:regulation of DNA-templated transcription"/>
    <property type="evidence" value="ECO:0007669"/>
    <property type="project" value="InterPro"/>
</dbReference>
<dbReference type="KEGG" id="vg:60321230"/>
<reference evidence="2 3" key="1">
    <citation type="submission" date="2019-10" db="EMBL/GenBank/DDBJ databases">
        <authorList>
            <person name="Jorgensen H.J."/>
            <person name="Tolsma S."/>
            <person name="Caruso S.M."/>
            <person name="Garlena R.A."/>
            <person name="Russell D.A."/>
            <person name="Pope W.H."/>
            <person name="Jacobs-Se D."/>
            <person name="Hatfull G.F."/>
        </authorList>
    </citation>
    <scope>NUCLEOTIDE SEQUENCE [LARGE SCALE GENOMIC DNA]</scope>
</reference>
<evidence type="ECO:0000313" key="3">
    <source>
        <dbReference type="Proteomes" id="UP000370142"/>
    </source>
</evidence>
<gene>
    <name evidence="2" type="primary">66</name>
    <name evidence="2" type="ORF">SEA_QUESADILLA_66</name>
</gene>
<protein>
    <submittedName>
        <fullName evidence="2">Ribbon-helix-helix DNA binding domain protein</fullName>
    </submittedName>
</protein>
<organism evidence="2 3">
    <name type="scientific">Mycobacterium phage Quesadilla</name>
    <dbReference type="NCBI Taxonomy" id="2664226"/>
    <lineage>
        <taxon>Viruses</taxon>
        <taxon>Duplodnaviria</taxon>
        <taxon>Heunggongvirae</taxon>
        <taxon>Uroviricota</taxon>
        <taxon>Caudoviricetes</taxon>
        <taxon>Bclasvirinae</taxon>
        <taxon>Quesadillavirus</taxon>
        <taxon>Quesadillavirus quesadilla</taxon>
    </lineage>
</organism>
<dbReference type="GeneID" id="60321230"/>
<dbReference type="Pfam" id="PF23807">
    <property type="entry name" value="RHH_10"/>
    <property type="match status" value="1"/>
</dbReference>
<name>A0A5Q2WEK5_9CAUD</name>
<evidence type="ECO:0000313" key="2">
    <source>
        <dbReference type="EMBL" id="QGH75314.1"/>
    </source>
</evidence>
<dbReference type="InterPro" id="IPR010985">
    <property type="entry name" value="Ribbon_hlx_hlx"/>
</dbReference>
<dbReference type="RefSeq" id="YP_009949822.1">
    <property type="nucleotide sequence ID" value="NC_051584.1"/>
</dbReference>
<evidence type="ECO:0000256" key="1">
    <source>
        <dbReference type="SAM" id="MobiDB-lite"/>
    </source>
</evidence>
<keyword evidence="3" id="KW-1185">Reference proteome</keyword>
<feature type="region of interest" description="Disordered" evidence="1">
    <location>
        <begin position="59"/>
        <end position="80"/>
    </location>
</feature>
<dbReference type="EMBL" id="MN617843">
    <property type="protein sequence ID" value="QGH75314.1"/>
    <property type="molecule type" value="Genomic_DNA"/>
</dbReference>
<proteinExistence type="predicted"/>
<dbReference type="Proteomes" id="UP000370142">
    <property type="component" value="Segment"/>
</dbReference>
<accession>A0A5Q2WEK5</accession>